<feature type="region of interest" description="Disordered" evidence="1">
    <location>
        <begin position="139"/>
        <end position="165"/>
    </location>
</feature>
<evidence type="ECO:0000313" key="3">
    <source>
        <dbReference type="Proteomes" id="UP000593567"/>
    </source>
</evidence>
<feature type="region of interest" description="Disordered" evidence="1">
    <location>
        <begin position="195"/>
        <end position="366"/>
    </location>
</feature>
<accession>A0A7J7KSQ1</accession>
<organism evidence="2 3">
    <name type="scientific">Bugula neritina</name>
    <name type="common">Brown bryozoan</name>
    <name type="synonym">Sertularia neritina</name>
    <dbReference type="NCBI Taxonomy" id="10212"/>
    <lineage>
        <taxon>Eukaryota</taxon>
        <taxon>Metazoa</taxon>
        <taxon>Spiralia</taxon>
        <taxon>Lophotrochozoa</taxon>
        <taxon>Bryozoa</taxon>
        <taxon>Gymnolaemata</taxon>
        <taxon>Cheilostomatida</taxon>
        <taxon>Flustrina</taxon>
        <taxon>Buguloidea</taxon>
        <taxon>Bugulidae</taxon>
        <taxon>Bugula</taxon>
    </lineage>
</organism>
<dbReference type="Proteomes" id="UP000593567">
    <property type="component" value="Unassembled WGS sequence"/>
</dbReference>
<feature type="compositionally biased region" description="Acidic residues" evidence="1">
    <location>
        <begin position="285"/>
        <end position="308"/>
    </location>
</feature>
<comment type="caution">
    <text evidence="2">The sequence shown here is derived from an EMBL/GenBank/DDBJ whole genome shotgun (WGS) entry which is preliminary data.</text>
</comment>
<dbReference type="EMBL" id="VXIV02000069">
    <property type="protein sequence ID" value="KAF6041187.1"/>
    <property type="molecule type" value="Genomic_DNA"/>
</dbReference>
<protein>
    <submittedName>
        <fullName evidence="2">Uncharacterized protein</fullName>
    </submittedName>
</protein>
<feature type="compositionally biased region" description="Acidic residues" evidence="1">
    <location>
        <begin position="236"/>
        <end position="264"/>
    </location>
</feature>
<feature type="region of interest" description="Disordered" evidence="1">
    <location>
        <begin position="1"/>
        <end position="26"/>
    </location>
</feature>
<reference evidence="2" key="1">
    <citation type="submission" date="2020-06" db="EMBL/GenBank/DDBJ databases">
        <title>Draft genome of Bugula neritina, a colonial animal packing powerful symbionts and potential medicines.</title>
        <authorList>
            <person name="Rayko M."/>
        </authorList>
    </citation>
    <scope>NUCLEOTIDE SEQUENCE [LARGE SCALE GENOMIC DNA]</scope>
    <source>
        <strain evidence="2">Kwan_BN1</strain>
    </source>
</reference>
<feature type="compositionally biased region" description="Polar residues" evidence="1">
    <location>
        <begin position="139"/>
        <end position="154"/>
    </location>
</feature>
<evidence type="ECO:0000313" key="2">
    <source>
        <dbReference type="EMBL" id="KAF6041187.1"/>
    </source>
</evidence>
<feature type="compositionally biased region" description="Acidic residues" evidence="1">
    <location>
        <begin position="321"/>
        <end position="336"/>
    </location>
</feature>
<keyword evidence="3" id="KW-1185">Reference proteome</keyword>
<evidence type="ECO:0000256" key="1">
    <source>
        <dbReference type="SAM" id="MobiDB-lite"/>
    </source>
</evidence>
<feature type="compositionally biased region" description="Acidic residues" evidence="1">
    <location>
        <begin position="195"/>
        <end position="225"/>
    </location>
</feature>
<proteinExistence type="predicted"/>
<dbReference type="AlphaFoldDB" id="A0A7J7KSQ1"/>
<feature type="compositionally biased region" description="Low complexity" evidence="1">
    <location>
        <begin position="1"/>
        <end position="19"/>
    </location>
</feature>
<name>A0A7J7KSQ1_BUGNE</name>
<sequence length="826" mass="85712">MDTPSSHSDSVTISTDTSSGCGKSSPALTETVSIVTSAPTVPAGGSVTDTVSITSVSTTTSTSLNSGLTNSDATASCNLTEPGISEPGVALKLEGSQVEVAQSQNIDNQSTLAENKALPGVTEGSREDTVMIDSKAEPTISTGSLSNDESSVSGTHEGLTFADSNSSPLPDLSMVTAMSSGEKLDDAAHAVTVFNEEDLDDSDMDDEDGEFNYEDDGMSDEEGEMGDGVYGIDGENGMDGEDDGLSDEDDDMDDEDDDSSEEQGEPGIISYPMQGLEDGMMEGLGDSDDGEVMDTDEEDLSELGDEDNLNTSSDAPGFLDGSDEDGSDDEVAEDGNVDPADQLDGAADSEDDKTTPASTPQKHHLVIRTLDGANNQSGDTRNAKQVLQLVNLSAAGSQGQGDAVQQIKPVAVQTPNTPGNSVSLNSHAVKIVPATGMKLPPTRQIINLDKFGNVVTIASSVGNTVSSANTTITNTPRTYGRKANVVVSNSQTPIAPMVLQTAGSQTSNPTDTQLTTAVNANTLLVHCGKPLATQRIVAPKPVTPIKSNASIHVTPNISTTLKNTASSSGLQIVSSTTPVVVTPNSINPGFTLKPAGTRLVSPVNARTIVSGSPAVTPQQLTLRPANVKAASVTRLVDAAGGTQVFGRIASQPTSSGNVLRIITDKSPVPSASSANPVSISSVNPVSISTLTPTDVGAQRQKVLIGRGADNNTILKTADGKVYNLHTVSRSKAGAGQNIVKNAQPEPRIINPILLSSNNSQRRDISPAIINPKIPTVTTIRPRPIIKSTTLSPNKILTDINKVKAKKSTDMLSKTVCWLMQKAIGLR</sequence>
<gene>
    <name evidence="2" type="ORF">EB796_000525</name>
</gene>